<organism evidence="2 3">
    <name type="scientific">Volvox reticuliferus</name>
    <dbReference type="NCBI Taxonomy" id="1737510"/>
    <lineage>
        <taxon>Eukaryota</taxon>
        <taxon>Viridiplantae</taxon>
        <taxon>Chlorophyta</taxon>
        <taxon>core chlorophytes</taxon>
        <taxon>Chlorophyceae</taxon>
        <taxon>CS clade</taxon>
        <taxon>Chlamydomonadales</taxon>
        <taxon>Volvocaceae</taxon>
        <taxon>Volvox</taxon>
    </lineage>
</organism>
<feature type="compositionally biased region" description="Low complexity" evidence="1">
    <location>
        <begin position="1"/>
        <end position="16"/>
    </location>
</feature>
<proteinExistence type="predicted"/>
<name>A0A8J4C7S8_9CHLO</name>
<reference evidence="2" key="1">
    <citation type="journal article" date="2021" name="Proc. Natl. Acad. Sci. U.S.A.">
        <title>Three genomes in the algal genus Volvox reveal the fate of a haploid sex-determining region after a transition to homothallism.</title>
        <authorList>
            <person name="Yamamoto K."/>
            <person name="Hamaji T."/>
            <person name="Kawai-Toyooka H."/>
            <person name="Matsuzaki R."/>
            <person name="Takahashi F."/>
            <person name="Nishimura Y."/>
            <person name="Kawachi M."/>
            <person name="Noguchi H."/>
            <person name="Minakuchi Y."/>
            <person name="Umen J.G."/>
            <person name="Toyoda A."/>
            <person name="Nozaki H."/>
        </authorList>
    </citation>
    <scope>NUCLEOTIDE SEQUENCE</scope>
    <source>
        <strain evidence="2">NIES-3786</strain>
    </source>
</reference>
<keyword evidence="3" id="KW-1185">Reference proteome</keyword>
<feature type="non-terminal residue" evidence="2">
    <location>
        <position position="207"/>
    </location>
</feature>
<evidence type="ECO:0000313" key="2">
    <source>
        <dbReference type="EMBL" id="GIL75648.1"/>
    </source>
</evidence>
<evidence type="ECO:0000313" key="3">
    <source>
        <dbReference type="Proteomes" id="UP000747110"/>
    </source>
</evidence>
<accession>A0A8J4C7S8</accession>
<dbReference type="EMBL" id="BNCP01000007">
    <property type="protein sequence ID" value="GIL75648.1"/>
    <property type="molecule type" value="Genomic_DNA"/>
</dbReference>
<evidence type="ECO:0000256" key="1">
    <source>
        <dbReference type="SAM" id="MobiDB-lite"/>
    </source>
</evidence>
<feature type="region of interest" description="Disordered" evidence="1">
    <location>
        <begin position="1"/>
        <end position="44"/>
    </location>
</feature>
<protein>
    <submittedName>
        <fullName evidence="2">Uncharacterized protein</fullName>
    </submittedName>
</protein>
<dbReference type="AlphaFoldDB" id="A0A8J4C7S8"/>
<dbReference type="Proteomes" id="UP000747110">
    <property type="component" value="Unassembled WGS sequence"/>
</dbReference>
<comment type="caution">
    <text evidence="2">The sequence shown here is derived from an EMBL/GenBank/DDBJ whole genome shotgun (WGS) entry which is preliminary data.</text>
</comment>
<sequence length="207" mass="22377">GAQRLHSLSSSTLSSSIPRLPHPLPHGVGSCLGHPPTAERSESSAAYMSADVGVTPASIRNTDLRGALLPSPLAPAPFNVEVIDCTASSSAIGQEEVEDNMEALEFPREDTDLPDELLDDLPNPDNLLRLQTRKRCADCLVAEDDPKREEGPLKKRQRIIGCFGNKTSGLVSCASTVCILIGIPHTRSQNSSVFDFHPRFFDAHKQL</sequence>
<gene>
    <name evidence="2" type="ORF">Vretifemale_5397</name>
</gene>